<gene>
    <name evidence="2" type="ORF">TSUD_377740</name>
</gene>
<reference evidence="3" key="1">
    <citation type="journal article" date="2017" name="Front. Plant Sci.">
        <title>Climate Clever Clovers: New Paradigm to Reduce the Environmental Footprint of Ruminants by Breeding Low Methanogenic Forages Utilizing Haplotype Variation.</title>
        <authorList>
            <person name="Kaur P."/>
            <person name="Appels R."/>
            <person name="Bayer P.E."/>
            <person name="Keeble-Gagnere G."/>
            <person name="Wang J."/>
            <person name="Hirakawa H."/>
            <person name="Shirasawa K."/>
            <person name="Vercoe P."/>
            <person name="Stefanova K."/>
            <person name="Durmic Z."/>
            <person name="Nichols P."/>
            <person name="Revell C."/>
            <person name="Isobe S.N."/>
            <person name="Edwards D."/>
            <person name="Erskine W."/>
        </authorList>
    </citation>
    <scope>NUCLEOTIDE SEQUENCE [LARGE SCALE GENOMIC DNA]</scope>
    <source>
        <strain evidence="3">cv. Daliak</strain>
    </source>
</reference>
<organism evidence="2 3">
    <name type="scientific">Trifolium subterraneum</name>
    <name type="common">Subterranean clover</name>
    <dbReference type="NCBI Taxonomy" id="3900"/>
    <lineage>
        <taxon>Eukaryota</taxon>
        <taxon>Viridiplantae</taxon>
        <taxon>Streptophyta</taxon>
        <taxon>Embryophyta</taxon>
        <taxon>Tracheophyta</taxon>
        <taxon>Spermatophyta</taxon>
        <taxon>Magnoliopsida</taxon>
        <taxon>eudicotyledons</taxon>
        <taxon>Gunneridae</taxon>
        <taxon>Pentapetalae</taxon>
        <taxon>rosids</taxon>
        <taxon>fabids</taxon>
        <taxon>Fabales</taxon>
        <taxon>Fabaceae</taxon>
        <taxon>Papilionoideae</taxon>
        <taxon>50 kb inversion clade</taxon>
        <taxon>NPAAA clade</taxon>
        <taxon>Hologalegina</taxon>
        <taxon>IRL clade</taxon>
        <taxon>Trifolieae</taxon>
        <taxon>Trifolium</taxon>
    </lineage>
</organism>
<name>A0A2Z6NQ07_TRISU</name>
<protein>
    <submittedName>
        <fullName evidence="2">Uncharacterized protein</fullName>
    </submittedName>
</protein>
<proteinExistence type="predicted"/>
<evidence type="ECO:0000313" key="2">
    <source>
        <dbReference type="EMBL" id="GAU44173.1"/>
    </source>
</evidence>
<dbReference type="Proteomes" id="UP000242715">
    <property type="component" value="Unassembled WGS sequence"/>
</dbReference>
<dbReference type="EMBL" id="DF974020">
    <property type="protein sequence ID" value="GAU44173.1"/>
    <property type="molecule type" value="Genomic_DNA"/>
</dbReference>
<accession>A0A2Z6NQ07</accession>
<keyword evidence="3" id="KW-1185">Reference proteome</keyword>
<dbReference type="AlphaFoldDB" id="A0A2Z6NQ07"/>
<feature type="region of interest" description="Disordered" evidence="1">
    <location>
        <begin position="36"/>
        <end position="65"/>
    </location>
</feature>
<evidence type="ECO:0000256" key="1">
    <source>
        <dbReference type="SAM" id="MobiDB-lite"/>
    </source>
</evidence>
<feature type="compositionally biased region" description="Basic and acidic residues" evidence="1">
    <location>
        <begin position="46"/>
        <end position="65"/>
    </location>
</feature>
<evidence type="ECO:0000313" key="3">
    <source>
        <dbReference type="Proteomes" id="UP000242715"/>
    </source>
</evidence>
<sequence>MFNTFISFALQIDTGFSRSVPVGNRRRRWRWWPVMEEDDDDGSGDWSRESERHTPEEVRERNDRG</sequence>